<evidence type="ECO:0000313" key="1">
    <source>
        <dbReference type="EMBL" id="KAJ3542900.1"/>
    </source>
</evidence>
<evidence type="ECO:0000313" key="2">
    <source>
        <dbReference type="Proteomes" id="UP001148662"/>
    </source>
</evidence>
<gene>
    <name evidence="1" type="ORF">NM688_g5923</name>
</gene>
<comment type="caution">
    <text evidence="1">The sequence shown here is derived from an EMBL/GenBank/DDBJ whole genome shotgun (WGS) entry which is preliminary data.</text>
</comment>
<dbReference type="Proteomes" id="UP001148662">
    <property type="component" value="Unassembled WGS sequence"/>
</dbReference>
<protein>
    <submittedName>
        <fullName evidence="1">Uncharacterized protein</fullName>
    </submittedName>
</protein>
<dbReference type="EMBL" id="JANHOG010001146">
    <property type="protein sequence ID" value="KAJ3542900.1"/>
    <property type="molecule type" value="Genomic_DNA"/>
</dbReference>
<organism evidence="1 2">
    <name type="scientific">Phlebia brevispora</name>
    <dbReference type="NCBI Taxonomy" id="194682"/>
    <lineage>
        <taxon>Eukaryota</taxon>
        <taxon>Fungi</taxon>
        <taxon>Dikarya</taxon>
        <taxon>Basidiomycota</taxon>
        <taxon>Agaricomycotina</taxon>
        <taxon>Agaricomycetes</taxon>
        <taxon>Polyporales</taxon>
        <taxon>Meruliaceae</taxon>
        <taxon>Phlebia</taxon>
    </lineage>
</organism>
<sequence length="680" mass="75169">MLFAVATMDTVAIHDTQQAGPVCLLTKLHYDEFTDMSWSPDGQCLMLSSRDGYCTIVVFDEILPAYHTQQQTLQLQSIAHHHSVPLTNSSSIITPLSTPSSVSVALPTLSPSITPIVPMKRPSDMPLTPATSVDENMQAVVGLPESSSSSSSKRAEPSSADEAAEEAGPPKKKRRAVLTRVGDLGYSPLASDGGSPVMQTLVACMVTNAQVFFSVAFLYGYSRNRAFDSGSYCLIDILNIAEENLLKDVSAARINIKCLQSFAMVDFTIKFRREELISALNYMRVAIPPETKLPDDALHKRLKHALNGSQNAANTIAKPDLDISGLPMWPSGRSVYEAGRRGDLSEGIQIASAKDRAGGDPFPLYSNPFMDLRQTVMGISKHWDEGLKSAIVQDLNREKCGINLRVVDVYKIDDKTPVLLVLYMIATQKDPRPVRWVEEQQRRDGGIPSISATEVELKMLAELLAVNEKTLPSNVKLKKSAEEDGFKASFLLPLGPLTFEDIGKLNKDYGCAVCGAPAEKRCSQCQSVTYCSAECQKADWPQHKKTCRSLKGGTWVTAPFTTQPFAGHPYMAHLNRFNSSRRDKITRAADAPPNNIHEDKSFLIKIQIGGPTMLIYDRQRSFQVHILQKDGPEVFRQLSTEMQGPRGGFMGMKMYRWAKRTGDFELSICLDRAPQETIQW</sequence>
<accession>A0ACC1SN08</accession>
<proteinExistence type="predicted"/>
<name>A0ACC1SN08_9APHY</name>
<keyword evidence="2" id="KW-1185">Reference proteome</keyword>
<reference evidence="1" key="1">
    <citation type="submission" date="2022-07" db="EMBL/GenBank/DDBJ databases">
        <title>Genome Sequence of Phlebia brevispora.</title>
        <authorList>
            <person name="Buettner E."/>
        </authorList>
    </citation>
    <scope>NUCLEOTIDE SEQUENCE</scope>
    <source>
        <strain evidence="1">MPL23</strain>
    </source>
</reference>